<dbReference type="Proteomes" id="UP000799770">
    <property type="component" value="Unassembled WGS sequence"/>
</dbReference>
<dbReference type="EMBL" id="ML977351">
    <property type="protein sequence ID" value="KAF2107918.1"/>
    <property type="molecule type" value="Genomic_DNA"/>
</dbReference>
<gene>
    <name evidence="2" type="ORF">BDV96DRAFT_588391</name>
</gene>
<dbReference type="AlphaFoldDB" id="A0A6A5YNZ6"/>
<name>A0A6A5YNZ6_9PLEO</name>
<evidence type="ECO:0000313" key="3">
    <source>
        <dbReference type="Proteomes" id="UP000799770"/>
    </source>
</evidence>
<proteinExistence type="predicted"/>
<keyword evidence="1" id="KW-0732">Signal</keyword>
<sequence>MREILTILVYIPVSLLNCFIQELSTDFASHKASVTQKGPGFSLSNDLIAFTRQEQRAKMNTDVLNAPGVEPGFLLCRLATKKHSWRLHVQLIPSGGWQDYRLCRERPTVRPRVFVWDRLFDSLECV</sequence>
<reference evidence="2" key="1">
    <citation type="journal article" date="2020" name="Stud. Mycol.">
        <title>101 Dothideomycetes genomes: a test case for predicting lifestyles and emergence of pathogens.</title>
        <authorList>
            <person name="Haridas S."/>
            <person name="Albert R."/>
            <person name="Binder M."/>
            <person name="Bloem J."/>
            <person name="Labutti K."/>
            <person name="Salamov A."/>
            <person name="Andreopoulos B."/>
            <person name="Baker S."/>
            <person name="Barry K."/>
            <person name="Bills G."/>
            <person name="Bluhm B."/>
            <person name="Cannon C."/>
            <person name="Castanera R."/>
            <person name="Culley D."/>
            <person name="Daum C."/>
            <person name="Ezra D."/>
            <person name="Gonzalez J."/>
            <person name="Henrissat B."/>
            <person name="Kuo A."/>
            <person name="Liang C."/>
            <person name="Lipzen A."/>
            <person name="Lutzoni F."/>
            <person name="Magnuson J."/>
            <person name="Mondo S."/>
            <person name="Nolan M."/>
            <person name="Ohm R."/>
            <person name="Pangilinan J."/>
            <person name="Park H.-J."/>
            <person name="Ramirez L."/>
            <person name="Alfaro M."/>
            <person name="Sun H."/>
            <person name="Tritt A."/>
            <person name="Yoshinaga Y."/>
            <person name="Zwiers L.-H."/>
            <person name="Turgeon B."/>
            <person name="Goodwin S."/>
            <person name="Spatafora J."/>
            <person name="Crous P."/>
            <person name="Grigoriev I."/>
        </authorList>
    </citation>
    <scope>NUCLEOTIDE SEQUENCE</scope>
    <source>
        <strain evidence="2">CBS 627.86</strain>
    </source>
</reference>
<feature type="signal peptide" evidence="1">
    <location>
        <begin position="1"/>
        <end position="16"/>
    </location>
</feature>
<keyword evidence="3" id="KW-1185">Reference proteome</keyword>
<accession>A0A6A5YNZ6</accession>
<protein>
    <submittedName>
        <fullName evidence="2">Uncharacterized protein</fullName>
    </submittedName>
</protein>
<organism evidence="2 3">
    <name type="scientific">Lophiotrema nucula</name>
    <dbReference type="NCBI Taxonomy" id="690887"/>
    <lineage>
        <taxon>Eukaryota</taxon>
        <taxon>Fungi</taxon>
        <taxon>Dikarya</taxon>
        <taxon>Ascomycota</taxon>
        <taxon>Pezizomycotina</taxon>
        <taxon>Dothideomycetes</taxon>
        <taxon>Pleosporomycetidae</taxon>
        <taxon>Pleosporales</taxon>
        <taxon>Lophiotremataceae</taxon>
        <taxon>Lophiotrema</taxon>
    </lineage>
</organism>
<evidence type="ECO:0000313" key="2">
    <source>
        <dbReference type="EMBL" id="KAF2107918.1"/>
    </source>
</evidence>
<evidence type="ECO:0000256" key="1">
    <source>
        <dbReference type="SAM" id="SignalP"/>
    </source>
</evidence>
<feature type="chain" id="PRO_5025373028" evidence="1">
    <location>
        <begin position="17"/>
        <end position="126"/>
    </location>
</feature>